<comment type="caution">
    <text evidence="3">The sequence shown here is derived from an EMBL/GenBank/DDBJ whole genome shotgun (WGS) entry which is preliminary data.</text>
</comment>
<feature type="chain" id="PRO_5043927130" evidence="2">
    <location>
        <begin position="32"/>
        <end position="1360"/>
    </location>
</feature>
<feature type="region of interest" description="Disordered" evidence="1">
    <location>
        <begin position="1190"/>
        <end position="1266"/>
    </location>
</feature>
<dbReference type="InterPro" id="IPR015915">
    <property type="entry name" value="Kelch-typ_b-propeller"/>
</dbReference>
<gene>
    <name evidence="3" type="ORF">EYR41_012003</name>
</gene>
<feature type="region of interest" description="Disordered" evidence="1">
    <location>
        <begin position="1063"/>
        <end position="1084"/>
    </location>
</feature>
<evidence type="ECO:0000313" key="4">
    <source>
        <dbReference type="Proteomes" id="UP000297595"/>
    </source>
</evidence>
<dbReference type="Proteomes" id="UP000297595">
    <property type="component" value="Unassembled WGS sequence"/>
</dbReference>
<evidence type="ECO:0000313" key="3">
    <source>
        <dbReference type="EMBL" id="TGJ62822.1"/>
    </source>
</evidence>
<organism evidence="3 4">
    <name type="scientific">Orbilia oligospora</name>
    <name type="common">Nematode-trapping fungus</name>
    <name type="synonym">Arthrobotrys oligospora</name>
    <dbReference type="NCBI Taxonomy" id="2813651"/>
    <lineage>
        <taxon>Eukaryota</taxon>
        <taxon>Fungi</taxon>
        <taxon>Dikarya</taxon>
        <taxon>Ascomycota</taxon>
        <taxon>Pezizomycotina</taxon>
        <taxon>Orbiliomycetes</taxon>
        <taxon>Orbiliales</taxon>
        <taxon>Orbiliaceae</taxon>
        <taxon>Orbilia</taxon>
    </lineage>
</organism>
<reference evidence="3 4" key="1">
    <citation type="submission" date="2019-03" db="EMBL/GenBank/DDBJ databases">
        <title>Nematode-trapping fungi genome.</title>
        <authorList>
            <person name="Vidal-Diez De Ulzurrun G."/>
        </authorList>
    </citation>
    <scope>NUCLEOTIDE SEQUENCE [LARGE SCALE GENOMIC DNA]</scope>
    <source>
        <strain evidence="3 4">TWF154</strain>
    </source>
</reference>
<feature type="region of interest" description="Disordered" evidence="1">
    <location>
        <begin position="383"/>
        <end position="415"/>
    </location>
</feature>
<sequence>MPKRRPPYQLNLLPPSLLLSLLLLLPTTATAIQYPIPASISKTHSSAGNPILHIQPSFYHSSESKSLLNFKSIFLANPAPDAVLEKSLLSDNFFIQDVDGVQVPNFSVDKGKGVLVFERGRRYMNDDDYRKNNNNNNSKKSYGGRVGKDTGEVWVMTFPVLCNGGGGGVYTEKDYTIFRSGAGKTDWEEINLGIRKKNSNSWSPSARYLGRGFMVDDIFEAGDGKDGAGDASSVLSGQERLYSFGGVCIGGDGYLGNGKNDSFSADLWKIENSTATVEKPRMIKRMEMKRGLGVRQDGGFSSNGTVSMTTTDLESTIVTTVSDSSASDITSLGSSTATEITSDIASSSESSIAAETTIDTATTNSGSSTTSSGVQTSIQTTELTASTTASTKTTSTAVSSTSTTSAAAKETNQDPSSFLDVSITLPENPPIPEAGFSMTQLKINSTSSENNSQDGMLILGGYTSSRRFVGLGQLAFFSPKSESWSFVSAGLSDNNITPRAGHSAVVDESQKRIIVFGGWIGNITRPAKPSMVILKIGDLDSNGWEWDTFNATEEVEGSAPPDDTPLWGHAAILLEGNVMMLTSGFHVKSLDSSGKQMVNQKTWFLNLTSNEWVRQYHYPHEQIPETVVGGDIQKSHRDIALLAGVFGGVALLVVTLAALFCYARRQEEYADVSNGGMSNEYGNSDGSDKFDSMDLEYGKKIPTTTTTTRGVESFNPFRRRTRTEEVGALLRENGAGSPELPPPPRAPLRTHMHRNMNQPSHVDMEMVERMRDQQEQRENMLQDSAALERRRSVRSEMVAWVREWANADAAAQAAEVLTRSKQERVCSGSFRVKKESSALGAVGVKDMYLKPGRAANNTPRSNAATTGALDPTDRCVTSCSSTYSDGVVSTLAASENYSAPEELPYPVPPMLLSTCQNYEEQSPRNPRLLVGPHGVTAPLPKKMAQEFPIPTLIPRDSLSSSQYGGGYNNHYSYSSTQPLLGQVQDSAGDDRNSEGWRDVTPASHFFTNIPLTTPEEEDVQPHGYVKRGKSLQDRIREEMYNPGPARTDDDCRLSSIVDFYAESKSPTPIPELTEGTDTEDDEGEEGYLVTGGSGIGSSAYDGSQVVEGKGKMVVLTNATADEPIVLRSIRMRSKGQHPEQRESFIAPLLSETIAQLREAGGKVEKSNSRSRIPSIGSSIKKRAAAMAATFNPGTQSNERQSVSHSSSIGRRGALNRLSQTSTAGRRAEQSESTALRPQQAEIIDINDTSTEILFPGGREDKDKDKDEVSSMHMNMNDKVVQLVYTAPKGKLRVVNPSPRRVSSGGTDASLGFSHQRPGMQRRVSSSGNYHHRVLQAQAQAHGEGIMRLGSSAARRVGEMD</sequence>
<feature type="compositionally biased region" description="Low complexity" evidence="1">
    <location>
        <begin position="383"/>
        <end position="408"/>
    </location>
</feature>
<feature type="region of interest" description="Disordered" evidence="1">
    <location>
        <begin position="358"/>
        <end position="377"/>
    </location>
</feature>
<evidence type="ECO:0000256" key="2">
    <source>
        <dbReference type="SAM" id="SignalP"/>
    </source>
</evidence>
<name>A0A7C8K634_ORBOL</name>
<dbReference type="SUPFAM" id="SSF117281">
    <property type="entry name" value="Kelch motif"/>
    <property type="match status" value="1"/>
</dbReference>
<feature type="region of interest" description="Disordered" evidence="1">
    <location>
        <begin position="1296"/>
        <end position="1324"/>
    </location>
</feature>
<feature type="compositionally biased region" description="Polar residues" evidence="1">
    <location>
        <begin position="1191"/>
        <end position="1208"/>
    </location>
</feature>
<feature type="signal peptide" evidence="2">
    <location>
        <begin position="1"/>
        <end position="31"/>
    </location>
</feature>
<dbReference type="EMBL" id="SOZJ01000009">
    <property type="protein sequence ID" value="TGJ62822.1"/>
    <property type="molecule type" value="Genomic_DNA"/>
</dbReference>
<evidence type="ECO:0000256" key="1">
    <source>
        <dbReference type="SAM" id="MobiDB-lite"/>
    </source>
</evidence>
<feature type="compositionally biased region" description="Basic and acidic residues" evidence="1">
    <location>
        <begin position="1257"/>
        <end position="1266"/>
    </location>
</feature>
<protein>
    <submittedName>
        <fullName evidence="3">Uncharacterized protein</fullName>
    </submittedName>
</protein>
<dbReference type="Gene3D" id="2.120.10.80">
    <property type="entry name" value="Kelch-type beta propeller"/>
    <property type="match status" value="1"/>
</dbReference>
<feature type="compositionally biased region" description="Acidic residues" evidence="1">
    <location>
        <begin position="1074"/>
        <end position="1084"/>
    </location>
</feature>
<keyword evidence="2" id="KW-0732">Signal</keyword>
<proteinExistence type="predicted"/>
<accession>A0A7C8K634</accession>